<name>A0AAV8YGI0_9CUCU</name>
<proteinExistence type="predicted"/>
<reference evidence="3" key="1">
    <citation type="journal article" date="2023" name="Insect Mol. Biol.">
        <title>Genome sequencing provides insights into the evolution of gene families encoding plant cell wall-degrading enzymes in longhorned beetles.</title>
        <authorList>
            <person name="Shin N.R."/>
            <person name="Okamura Y."/>
            <person name="Kirsch R."/>
            <person name="Pauchet Y."/>
        </authorList>
    </citation>
    <scope>NUCLEOTIDE SEQUENCE</scope>
    <source>
        <strain evidence="3">RBIC_L_NR</strain>
    </source>
</reference>
<dbReference type="GO" id="GO:0003677">
    <property type="term" value="F:DNA binding"/>
    <property type="evidence" value="ECO:0007669"/>
    <property type="project" value="TreeGrafter"/>
</dbReference>
<comment type="caution">
    <text evidence="3">The sequence shown here is derived from an EMBL/GenBank/DDBJ whole genome shotgun (WGS) entry which is preliminary data.</text>
</comment>
<dbReference type="AlphaFoldDB" id="A0AAV8YGI0"/>
<dbReference type="PANTHER" id="PTHR19303">
    <property type="entry name" value="TRANSPOSON"/>
    <property type="match status" value="1"/>
</dbReference>
<evidence type="ECO:0000313" key="4">
    <source>
        <dbReference type="Proteomes" id="UP001162156"/>
    </source>
</evidence>
<dbReference type="InterPro" id="IPR050863">
    <property type="entry name" value="CenT-Element_Derived"/>
</dbReference>
<evidence type="ECO:0000313" key="3">
    <source>
        <dbReference type="EMBL" id="KAJ8950033.1"/>
    </source>
</evidence>
<feature type="domain" description="DDE-1" evidence="2">
    <location>
        <begin position="11"/>
        <end position="89"/>
    </location>
</feature>
<organism evidence="3 4">
    <name type="scientific">Rhamnusium bicolor</name>
    <dbReference type="NCBI Taxonomy" id="1586634"/>
    <lineage>
        <taxon>Eukaryota</taxon>
        <taxon>Metazoa</taxon>
        <taxon>Ecdysozoa</taxon>
        <taxon>Arthropoda</taxon>
        <taxon>Hexapoda</taxon>
        <taxon>Insecta</taxon>
        <taxon>Pterygota</taxon>
        <taxon>Neoptera</taxon>
        <taxon>Endopterygota</taxon>
        <taxon>Coleoptera</taxon>
        <taxon>Polyphaga</taxon>
        <taxon>Cucujiformia</taxon>
        <taxon>Chrysomeloidea</taxon>
        <taxon>Cerambycidae</taxon>
        <taxon>Lepturinae</taxon>
        <taxon>Rhagiini</taxon>
        <taxon>Rhamnusium</taxon>
    </lineage>
</organism>
<dbReference type="Pfam" id="PF03184">
    <property type="entry name" value="DDE_1"/>
    <property type="match status" value="1"/>
</dbReference>
<evidence type="ECO:0000259" key="2">
    <source>
        <dbReference type="Pfam" id="PF03184"/>
    </source>
</evidence>
<dbReference type="EMBL" id="JANEYF010002187">
    <property type="protein sequence ID" value="KAJ8950033.1"/>
    <property type="molecule type" value="Genomic_DNA"/>
</dbReference>
<sequence>MDEGRTFSIEFAKHFVRNVKCTRERPVLLLLDNHDAHLSIEALNFLKNNGVCVLSFPPHCSHKLQPLDRSVYGPFKKYVNTACDAWMRNHPGSTMTIYDIPGIVNTALPLAVTQNNIVSEKQKRKLKKNKENEETTDEEEWKSEASGSGDEDVDWAGGANPDNFKELERDPKKDDFVLVALVDEANARSKEKFYIAKIVTQGEIRENSVHMTTGVTPSSLIFKHKIRTRLDFLAEKDDKVNRNVINYEGKRDEKFVEGDRVWCRDYRNPNKKEIKDDNKVFSESKPVVPEIDISLPCSSSSINDKALLEVNKMISDYDVPKVDLPVMFEKPIVKFKSAEVQREEDEKKGSVVIKDKTPIRKINDRPKRKITAPVRLNL</sequence>
<gene>
    <name evidence="3" type="ORF">NQ314_008039</name>
</gene>
<accession>A0AAV8YGI0</accession>
<feature type="region of interest" description="Disordered" evidence="1">
    <location>
        <begin position="122"/>
        <end position="168"/>
    </location>
</feature>
<dbReference type="GO" id="GO:0005634">
    <property type="term" value="C:nucleus"/>
    <property type="evidence" value="ECO:0007669"/>
    <property type="project" value="TreeGrafter"/>
</dbReference>
<keyword evidence="4" id="KW-1185">Reference proteome</keyword>
<dbReference type="InterPro" id="IPR004875">
    <property type="entry name" value="DDE_SF_endonuclease_dom"/>
</dbReference>
<protein>
    <recommendedName>
        <fullName evidence="2">DDE-1 domain-containing protein</fullName>
    </recommendedName>
</protein>
<dbReference type="PANTHER" id="PTHR19303:SF71">
    <property type="entry name" value="ZINC FINGER PHD-TYPE DOMAIN-CONTAINING PROTEIN"/>
    <property type="match status" value="1"/>
</dbReference>
<evidence type="ECO:0000256" key="1">
    <source>
        <dbReference type="SAM" id="MobiDB-lite"/>
    </source>
</evidence>
<dbReference type="Proteomes" id="UP001162156">
    <property type="component" value="Unassembled WGS sequence"/>
</dbReference>